<dbReference type="AlphaFoldDB" id="A0A0U0Y2P2"/>
<evidence type="ECO:0000313" key="11">
    <source>
        <dbReference type="Proteomes" id="UP000284557"/>
    </source>
</evidence>
<gene>
    <name evidence="9" type="ORF">D2E76_21800</name>
    <name evidence="8" type="ORF">ERS075527_02015</name>
</gene>
<evidence type="ECO:0000256" key="4">
    <source>
        <dbReference type="ARBA" id="ARBA00022692"/>
    </source>
</evidence>
<reference evidence="9 11" key="2">
    <citation type="submission" date="2018-08" db="EMBL/GenBank/DDBJ databases">
        <title>Linezolid Resistance in Mycobacterium abscessus: MIC Distribution and Comprehensive Investigation of Resistance Mechanisms.</title>
        <authorList>
            <person name="Ye M."/>
            <person name="Xu L."/>
            <person name="Zou Y."/>
            <person name="Li B."/>
            <person name="Guo Q."/>
            <person name="Zhang Y."/>
            <person name="Zhan M."/>
            <person name="Xu B."/>
            <person name="Yu F."/>
            <person name="Zhang Z."/>
            <person name="Chu H."/>
        </authorList>
    </citation>
    <scope>NUCLEOTIDE SEQUENCE [LARGE SCALE GENOMIC DNA]</scope>
    <source>
        <strain evidence="9 11">G143</strain>
    </source>
</reference>
<organism evidence="9 11">
    <name type="scientific">Mycobacteroides abscessus</name>
    <dbReference type="NCBI Taxonomy" id="36809"/>
    <lineage>
        <taxon>Bacteria</taxon>
        <taxon>Bacillati</taxon>
        <taxon>Actinomycetota</taxon>
        <taxon>Actinomycetes</taxon>
        <taxon>Mycobacteriales</taxon>
        <taxon>Mycobacteriaceae</taxon>
        <taxon>Mycobacteroides</taxon>
    </lineage>
</organism>
<accession>A0A0U0Y2P2</accession>
<evidence type="ECO:0000256" key="2">
    <source>
        <dbReference type="ARBA" id="ARBA00007531"/>
    </source>
</evidence>
<protein>
    <submittedName>
        <fullName evidence="8">Probable membrane protein, MmpS</fullName>
    </submittedName>
</protein>
<proteinExistence type="inferred from homology"/>
<evidence type="ECO:0000313" key="8">
    <source>
        <dbReference type="EMBL" id="CPT25335.1"/>
    </source>
</evidence>
<dbReference type="EMBL" id="CSUW01000004">
    <property type="protein sequence ID" value="CPT25335.1"/>
    <property type="molecule type" value="Genomic_DNA"/>
</dbReference>
<evidence type="ECO:0000256" key="1">
    <source>
        <dbReference type="ARBA" id="ARBA00004236"/>
    </source>
</evidence>
<keyword evidence="6 7" id="KW-0472">Membrane</keyword>
<name>A0A0U0Y2P2_9MYCO</name>
<sequence length="153" mass="16170">MSRRKRSKGQAGRILGALWMPLVAVIVIAVVGFGVNRIREKSQAISHPPTTRPIPATVVQINPKNVTYEVFGNLGTSGKVSYANLNSEPVDVVLTSLPWSVSETTMSSAASLSLVAQVDGDSLGCRIRVNGEVREEQVVNHSSAAVACTVTAA</sequence>
<comment type="subcellular location">
    <subcellularLocation>
        <location evidence="1">Cell membrane</location>
    </subcellularLocation>
</comment>
<dbReference type="Gene3D" id="2.60.40.2880">
    <property type="entry name" value="MmpS1-5, C-terminal soluble domain"/>
    <property type="match status" value="1"/>
</dbReference>
<keyword evidence="3" id="KW-1003">Cell membrane</keyword>
<feature type="transmembrane region" description="Helical" evidence="7">
    <location>
        <begin position="12"/>
        <end position="35"/>
    </location>
</feature>
<evidence type="ECO:0000256" key="7">
    <source>
        <dbReference type="SAM" id="Phobius"/>
    </source>
</evidence>
<evidence type="ECO:0000256" key="5">
    <source>
        <dbReference type="ARBA" id="ARBA00022989"/>
    </source>
</evidence>
<dbReference type="InterPro" id="IPR038468">
    <property type="entry name" value="MmpS_C"/>
</dbReference>
<dbReference type="InterPro" id="IPR008693">
    <property type="entry name" value="MmpS"/>
</dbReference>
<dbReference type="EMBL" id="QXBN01000020">
    <property type="protein sequence ID" value="RIT33509.1"/>
    <property type="molecule type" value="Genomic_DNA"/>
</dbReference>
<evidence type="ECO:0000313" key="9">
    <source>
        <dbReference type="EMBL" id="RIT33509.1"/>
    </source>
</evidence>
<evidence type="ECO:0000256" key="6">
    <source>
        <dbReference type="ARBA" id="ARBA00023136"/>
    </source>
</evidence>
<evidence type="ECO:0000313" key="10">
    <source>
        <dbReference type="Proteomes" id="UP000038487"/>
    </source>
</evidence>
<comment type="similarity">
    <text evidence="2">Belongs to the MmpS family.</text>
</comment>
<dbReference type="Pfam" id="PF05423">
    <property type="entry name" value="Mycobact_memb"/>
    <property type="match status" value="1"/>
</dbReference>
<comment type="caution">
    <text evidence="9">The sequence shown here is derived from an EMBL/GenBank/DDBJ whole genome shotgun (WGS) entry which is preliminary data.</text>
</comment>
<dbReference type="Proteomes" id="UP000038487">
    <property type="component" value="Unassembled WGS sequence"/>
</dbReference>
<dbReference type="RefSeq" id="WP_005083507.1">
    <property type="nucleotide sequence ID" value="NZ_CM125927.1"/>
</dbReference>
<keyword evidence="4 7" id="KW-0812">Transmembrane</keyword>
<evidence type="ECO:0000256" key="3">
    <source>
        <dbReference type="ARBA" id="ARBA00022475"/>
    </source>
</evidence>
<dbReference type="Proteomes" id="UP000284557">
    <property type="component" value="Unassembled WGS sequence"/>
</dbReference>
<reference evidence="8 10" key="1">
    <citation type="submission" date="2015-03" db="EMBL/GenBank/DDBJ databases">
        <authorList>
            <consortium name="Pathogen Informatics"/>
            <person name="Murphy D."/>
        </authorList>
    </citation>
    <scope>NUCLEOTIDE SEQUENCE [LARGE SCALE GENOMIC DNA]</scope>
    <source>
        <strain evidence="8 10">PAP036</strain>
    </source>
</reference>
<dbReference type="GO" id="GO:0005886">
    <property type="term" value="C:plasma membrane"/>
    <property type="evidence" value="ECO:0007669"/>
    <property type="project" value="UniProtKB-SubCell"/>
</dbReference>
<keyword evidence="5 7" id="KW-1133">Transmembrane helix</keyword>